<evidence type="ECO:0000313" key="1">
    <source>
        <dbReference type="EMBL" id="ASU84277.1"/>
    </source>
</evidence>
<evidence type="ECO:0008006" key="3">
    <source>
        <dbReference type="Google" id="ProtNLM"/>
    </source>
</evidence>
<dbReference type="InterPro" id="IPR011990">
    <property type="entry name" value="TPR-like_helical_dom_sf"/>
</dbReference>
<dbReference type="KEGG" id="ngv:CDO52_17070"/>
<sequence>MACQRLSVALPLLQQAAKSGSPSAMHELANLYERLGRYDEAEEITNRLSESSEPDGPLYRVIRAGFDYEEIYSLAKSGNEYAISQFIEEGDPVHAILLLLEDITPEDTGSWYRIAELLHDEGKNELAIEVLEGYVDLDFDHGWAATFLCELLEQEGQAERLDQLVELGYFAAALSRAQLLIRDGESTEALELLREFADQGSGEVDWLLSDFLVENDMVDELIIRAERGNLEAIVKYAELLELLGESEKAIRALTPPAEDGEVRAVSQLAKLLGKHGHLKELRRWADAGSWAAGSYLSKALIEREEFDEALLLESTGAIHGFETGELVAALKSHGETEKAVQLLIDKSKTEDGYWQPRLAELLRELGREGDLFSQIDQGNVYAFRELLQLLEEQGRDSDVEHLRIFGMTTDGKISPKPPI</sequence>
<dbReference type="Proteomes" id="UP000215005">
    <property type="component" value="Chromosome"/>
</dbReference>
<evidence type="ECO:0000313" key="2">
    <source>
        <dbReference type="Proteomes" id="UP000215005"/>
    </source>
</evidence>
<name>A0A223S844_9ACTN</name>
<dbReference type="SUPFAM" id="SSF48452">
    <property type="entry name" value="TPR-like"/>
    <property type="match status" value="1"/>
</dbReference>
<reference evidence="1 2" key="1">
    <citation type="submission" date="2017-08" db="EMBL/GenBank/DDBJ databases">
        <title>The complete genome sequence of Nocardiopsis gilva YIM 90087.</title>
        <authorList>
            <person name="Yin M."/>
            <person name="Tang S."/>
        </authorList>
    </citation>
    <scope>NUCLEOTIDE SEQUENCE [LARGE SCALE GENOMIC DNA]</scope>
    <source>
        <strain evidence="1 2">YIM 90087</strain>
    </source>
</reference>
<protein>
    <recommendedName>
        <fullName evidence="3">Tetratricopeptide repeat protein</fullName>
    </recommendedName>
</protein>
<proteinExistence type="predicted"/>
<dbReference type="EMBL" id="CP022753">
    <property type="protein sequence ID" value="ASU84277.1"/>
    <property type="molecule type" value="Genomic_DNA"/>
</dbReference>
<dbReference type="Pfam" id="PF14559">
    <property type="entry name" value="TPR_19"/>
    <property type="match status" value="1"/>
</dbReference>
<keyword evidence="2" id="KW-1185">Reference proteome</keyword>
<gene>
    <name evidence="1" type="ORF">CDO52_17070</name>
</gene>
<dbReference type="Pfam" id="PF13181">
    <property type="entry name" value="TPR_8"/>
    <property type="match status" value="1"/>
</dbReference>
<dbReference type="AlphaFoldDB" id="A0A223S844"/>
<accession>A0A223S844</accession>
<dbReference type="InterPro" id="IPR019734">
    <property type="entry name" value="TPR_rpt"/>
</dbReference>
<organism evidence="1 2">
    <name type="scientific">Nocardiopsis gilva YIM 90087</name>
    <dbReference type="NCBI Taxonomy" id="1235441"/>
    <lineage>
        <taxon>Bacteria</taxon>
        <taxon>Bacillati</taxon>
        <taxon>Actinomycetota</taxon>
        <taxon>Actinomycetes</taxon>
        <taxon>Streptosporangiales</taxon>
        <taxon>Nocardiopsidaceae</taxon>
        <taxon>Nocardiopsis</taxon>
    </lineage>
</organism>
<dbReference type="Gene3D" id="1.25.40.10">
    <property type="entry name" value="Tetratricopeptide repeat domain"/>
    <property type="match status" value="2"/>
</dbReference>